<dbReference type="AlphaFoldDB" id="A0A1T4JPF0"/>
<evidence type="ECO:0000256" key="4">
    <source>
        <dbReference type="ARBA" id="ARBA00022801"/>
    </source>
</evidence>
<keyword evidence="8" id="KW-1185">Reference proteome</keyword>
<dbReference type="InterPro" id="IPR036365">
    <property type="entry name" value="PGBD-like_sf"/>
</dbReference>
<accession>A0A1T4JPF0</accession>
<evidence type="ECO:0000313" key="8">
    <source>
        <dbReference type="Proteomes" id="UP000190092"/>
    </source>
</evidence>
<dbReference type="PANTHER" id="PTHR30417">
    <property type="entry name" value="N-ACETYLMURAMOYL-L-ALANINE AMIDASE AMID"/>
    <property type="match status" value="1"/>
</dbReference>
<sequence length="231" mass="25676">MSLTIVDRPSPNHAPRPETSAVDTLVLHYTELPLQSSLDILSDPKRELRVSAHYVLAEEGTVYRLVPEQRVAWHAGRSYWRGRDSLNATSIGIEIVNLHGDHHDYPDRQIAALIDLCRDILGRHPAIVPRNVVGHSDIAPRRKIDPGLRFPWKTLAAAGVGVWPKPGARPFEGDVQEALQRFGYVPAVDLPEEEILKAFQRHFRPARVDGIADIETRSLLAALLDQVGAGP</sequence>
<dbReference type="SUPFAM" id="SSF55846">
    <property type="entry name" value="N-acetylmuramoyl-L-alanine amidase-like"/>
    <property type="match status" value="1"/>
</dbReference>
<dbReference type="GO" id="GO:0009254">
    <property type="term" value="P:peptidoglycan turnover"/>
    <property type="evidence" value="ECO:0007669"/>
    <property type="project" value="TreeGrafter"/>
</dbReference>
<dbReference type="SUPFAM" id="SSF47090">
    <property type="entry name" value="PGBD-like"/>
    <property type="match status" value="1"/>
</dbReference>
<dbReference type="InterPro" id="IPR036505">
    <property type="entry name" value="Amidase/PGRP_sf"/>
</dbReference>
<comment type="catalytic activity">
    <reaction evidence="1">
        <text>Hydrolyzes the link between N-acetylmuramoyl residues and L-amino acid residues in certain cell-wall glycopeptides.</text>
        <dbReference type="EC" id="3.5.1.28"/>
    </reaction>
</comment>
<dbReference type="GO" id="GO:0008745">
    <property type="term" value="F:N-acetylmuramoyl-L-alanine amidase activity"/>
    <property type="evidence" value="ECO:0007669"/>
    <property type="project" value="UniProtKB-EC"/>
</dbReference>
<dbReference type="Gene3D" id="1.10.101.10">
    <property type="entry name" value="PGBD-like superfamily/PGBD"/>
    <property type="match status" value="1"/>
</dbReference>
<dbReference type="GO" id="GO:0071555">
    <property type="term" value="P:cell wall organization"/>
    <property type="evidence" value="ECO:0007669"/>
    <property type="project" value="UniProtKB-KW"/>
</dbReference>
<evidence type="ECO:0000313" key="7">
    <source>
        <dbReference type="EMBL" id="SJZ32001.1"/>
    </source>
</evidence>
<evidence type="ECO:0000256" key="2">
    <source>
        <dbReference type="ARBA" id="ARBA00007553"/>
    </source>
</evidence>
<dbReference type="PANTHER" id="PTHR30417:SF1">
    <property type="entry name" value="N-ACETYLMURAMOYL-L-ALANINE AMIDASE AMID"/>
    <property type="match status" value="1"/>
</dbReference>
<organism evidence="7 8">
    <name type="scientific">Enhydrobacter aerosaccus</name>
    <dbReference type="NCBI Taxonomy" id="225324"/>
    <lineage>
        <taxon>Bacteria</taxon>
        <taxon>Pseudomonadati</taxon>
        <taxon>Pseudomonadota</taxon>
        <taxon>Alphaproteobacteria</taxon>
        <taxon>Hyphomicrobiales</taxon>
        <taxon>Enhydrobacter</taxon>
    </lineage>
</organism>
<evidence type="ECO:0000256" key="1">
    <source>
        <dbReference type="ARBA" id="ARBA00001561"/>
    </source>
</evidence>
<proteinExistence type="inferred from homology"/>
<dbReference type="OrthoDB" id="9794842at2"/>
<dbReference type="InterPro" id="IPR002502">
    <property type="entry name" value="Amidase_domain"/>
</dbReference>
<comment type="similarity">
    <text evidence="2">Belongs to the N-acetylmuramoyl-L-alanine amidase 2 family.</text>
</comment>
<gene>
    <name evidence="7" type="ORF">SAMN02745126_00293</name>
</gene>
<evidence type="ECO:0000256" key="3">
    <source>
        <dbReference type="ARBA" id="ARBA00011901"/>
    </source>
</evidence>
<dbReference type="GO" id="GO:0019867">
    <property type="term" value="C:outer membrane"/>
    <property type="evidence" value="ECO:0007669"/>
    <property type="project" value="TreeGrafter"/>
</dbReference>
<dbReference type="GO" id="GO:0009253">
    <property type="term" value="P:peptidoglycan catabolic process"/>
    <property type="evidence" value="ECO:0007669"/>
    <property type="project" value="InterPro"/>
</dbReference>
<dbReference type="SMART" id="SM00644">
    <property type="entry name" value="Ami_2"/>
    <property type="match status" value="1"/>
</dbReference>
<dbReference type="CDD" id="cd06583">
    <property type="entry name" value="PGRP"/>
    <property type="match status" value="1"/>
</dbReference>
<reference evidence="8" key="1">
    <citation type="submission" date="2017-02" db="EMBL/GenBank/DDBJ databases">
        <authorList>
            <person name="Varghese N."/>
            <person name="Submissions S."/>
        </authorList>
    </citation>
    <scope>NUCLEOTIDE SEQUENCE [LARGE SCALE GENOMIC DNA]</scope>
    <source>
        <strain evidence="8">ATCC 27094</strain>
    </source>
</reference>
<dbReference type="Proteomes" id="UP000190092">
    <property type="component" value="Unassembled WGS sequence"/>
</dbReference>
<feature type="domain" description="N-acetylmuramoyl-L-alanine amidase" evidence="6">
    <location>
        <begin position="10"/>
        <end position="147"/>
    </location>
</feature>
<evidence type="ECO:0000256" key="5">
    <source>
        <dbReference type="ARBA" id="ARBA00023316"/>
    </source>
</evidence>
<dbReference type="InterPro" id="IPR036366">
    <property type="entry name" value="PGBDSf"/>
</dbReference>
<dbReference type="InterPro" id="IPR051206">
    <property type="entry name" value="NAMLAA_amidase_2"/>
</dbReference>
<dbReference type="STRING" id="225324.SAMN02745126_00293"/>
<dbReference type="EMBL" id="FUWJ01000001">
    <property type="protein sequence ID" value="SJZ32001.1"/>
    <property type="molecule type" value="Genomic_DNA"/>
</dbReference>
<name>A0A1T4JPF0_9HYPH</name>
<keyword evidence="4" id="KW-0378">Hydrolase</keyword>
<protein>
    <recommendedName>
        <fullName evidence="3">N-acetylmuramoyl-L-alanine amidase</fullName>
        <ecNumber evidence="3">3.5.1.28</ecNumber>
    </recommendedName>
</protein>
<dbReference type="Gene3D" id="3.40.80.10">
    <property type="entry name" value="Peptidoglycan recognition protein-like"/>
    <property type="match status" value="1"/>
</dbReference>
<evidence type="ECO:0000259" key="6">
    <source>
        <dbReference type="SMART" id="SM00644"/>
    </source>
</evidence>
<dbReference type="EC" id="3.5.1.28" evidence="3"/>
<keyword evidence="5" id="KW-0961">Cell wall biogenesis/degradation</keyword>
<dbReference type="RefSeq" id="WP_085932048.1">
    <property type="nucleotide sequence ID" value="NZ_FUWJ01000001.1"/>
</dbReference>
<dbReference type="Pfam" id="PF01510">
    <property type="entry name" value="Amidase_2"/>
    <property type="match status" value="1"/>
</dbReference>